<dbReference type="InterPro" id="IPR007016">
    <property type="entry name" value="O-antigen_ligase-rel_domated"/>
</dbReference>
<feature type="transmembrane region" description="Helical" evidence="5">
    <location>
        <begin position="106"/>
        <end position="126"/>
    </location>
</feature>
<feature type="transmembrane region" description="Helical" evidence="5">
    <location>
        <begin position="82"/>
        <end position="100"/>
    </location>
</feature>
<evidence type="ECO:0000256" key="3">
    <source>
        <dbReference type="ARBA" id="ARBA00022989"/>
    </source>
</evidence>
<dbReference type="AlphaFoldDB" id="A0A0G1CWK5"/>
<evidence type="ECO:0000256" key="5">
    <source>
        <dbReference type="SAM" id="Phobius"/>
    </source>
</evidence>
<gene>
    <name evidence="7" type="ORF">UV66_C0012G0005</name>
</gene>
<reference evidence="7 8" key="1">
    <citation type="journal article" date="2015" name="Nature">
        <title>rRNA introns, odd ribosomes, and small enigmatic genomes across a large radiation of phyla.</title>
        <authorList>
            <person name="Brown C.T."/>
            <person name="Hug L.A."/>
            <person name="Thomas B.C."/>
            <person name="Sharon I."/>
            <person name="Castelle C.J."/>
            <person name="Singh A."/>
            <person name="Wilkins M.J."/>
            <person name="Williams K.H."/>
            <person name="Banfield J.F."/>
        </authorList>
    </citation>
    <scope>NUCLEOTIDE SEQUENCE [LARGE SCALE GENOMIC DNA]</scope>
</reference>
<evidence type="ECO:0000256" key="2">
    <source>
        <dbReference type="ARBA" id="ARBA00022692"/>
    </source>
</evidence>
<feature type="transmembrane region" description="Helical" evidence="5">
    <location>
        <begin position="162"/>
        <end position="178"/>
    </location>
</feature>
<dbReference type="EMBL" id="LCFI01000012">
    <property type="protein sequence ID" value="KKS89939.1"/>
    <property type="molecule type" value="Genomic_DNA"/>
</dbReference>
<keyword evidence="2 5" id="KW-0812">Transmembrane</keyword>
<protein>
    <recommendedName>
        <fullName evidence="6">O-antigen ligase-related domain-containing protein</fullName>
    </recommendedName>
</protein>
<evidence type="ECO:0000313" key="8">
    <source>
        <dbReference type="Proteomes" id="UP000034669"/>
    </source>
</evidence>
<feature type="domain" description="O-antigen ligase-related" evidence="6">
    <location>
        <begin position="14"/>
        <end position="122"/>
    </location>
</feature>
<name>A0A0G1CWK5_9BACT</name>
<dbReference type="GO" id="GO:0016020">
    <property type="term" value="C:membrane"/>
    <property type="evidence" value="ECO:0007669"/>
    <property type="project" value="UniProtKB-SubCell"/>
</dbReference>
<comment type="subcellular location">
    <subcellularLocation>
        <location evidence="1">Membrane</location>
        <topology evidence="1">Multi-pass membrane protein</topology>
    </subcellularLocation>
</comment>
<dbReference type="Pfam" id="PF04932">
    <property type="entry name" value="Wzy_C"/>
    <property type="match status" value="1"/>
</dbReference>
<evidence type="ECO:0000256" key="4">
    <source>
        <dbReference type="ARBA" id="ARBA00023136"/>
    </source>
</evidence>
<evidence type="ECO:0000256" key="1">
    <source>
        <dbReference type="ARBA" id="ARBA00004141"/>
    </source>
</evidence>
<evidence type="ECO:0000259" key="6">
    <source>
        <dbReference type="Pfam" id="PF04932"/>
    </source>
</evidence>
<feature type="non-terminal residue" evidence="7">
    <location>
        <position position="1"/>
    </location>
</feature>
<evidence type="ECO:0000313" key="7">
    <source>
        <dbReference type="EMBL" id="KKS89939.1"/>
    </source>
</evidence>
<feature type="transmembrane region" description="Helical" evidence="5">
    <location>
        <begin position="12"/>
        <end position="37"/>
    </location>
</feature>
<proteinExistence type="predicted"/>
<feature type="transmembrane region" description="Helical" evidence="5">
    <location>
        <begin position="43"/>
        <end position="61"/>
    </location>
</feature>
<organism evidence="7 8">
    <name type="scientific">Candidatus Woesebacteria bacterium GW2011_GWA1_43_12</name>
    <dbReference type="NCBI Taxonomy" id="1618557"/>
    <lineage>
        <taxon>Bacteria</taxon>
        <taxon>Candidatus Woeseibacteriota</taxon>
    </lineage>
</organism>
<dbReference type="Proteomes" id="UP000034669">
    <property type="component" value="Unassembled WGS sequence"/>
</dbReference>
<keyword evidence="3 5" id="KW-1133">Transmembrane helix</keyword>
<comment type="caution">
    <text evidence="7">The sequence shown here is derived from an EMBL/GenBank/DDBJ whole genome shotgun (WGS) entry which is preliminary data.</text>
</comment>
<keyword evidence="4 5" id="KW-0472">Membrane</keyword>
<accession>A0A0G1CWK5</accession>
<sequence length="181" mass="20398">WLLVAGLVVGRWPLVISLITIPLTFSRSVILLLPALLWRKSKLFTLLLFVISFVLFAKLGNPASFSERAVLNQKAIQTIKRFPIFGVGLGNFIYHVPVIRQPVHNIYLLAASELGLPALFVIGYFVIKNLFQISNFKFQIALAVVLATGAVDHYWLTLHQNSLLLVILLAYAYSHRWGSQR</sequence>